<dbReference type="GO" id="GO:0005840">
    <property type="term" value="C:ribosome"/>
    <property type="evidence" value="ECO:0007669"/>
    <property type="project" value="UniProtKB-KW"/>
</dbReference>
<dbReference type="Pfam" id="PF01165">
    <property type="entry name" value="Ribosomal_S21"/>
    <property type="match status" value="1"/>
</dbReference>
<name>A0A225VP18_9STRA</name>
<organism evidence="4 5">
    <name type="scientific">Phytophthora megakarya</name>
    <dbReference type="NCBI Taxonomy" id="4795"/>
    <lineage>
        <taxon>Eukaryota</taxon>
        <taxon>Sar</taxon>
        <taxon>Stramenopiles</taxon>
        <taxon>Oomycota</taxon>
        <taxon>Peronosporomycetes</taxon>
        <taxon>Peronosporales</taxon>
        <taxon>Peronosporaceae</taxon>
        <taxon>Phytophthora</taxon>
    </lineage>
</organism>
<evidence type="ECO:0000313" key="4">
    <source>
        <dbReference type="EMBL" id="OWZ07291.1"/>
    </source>
</evidence>
<dbReference type="GO" id="GO:0006412">
    <property type="term" value="P:translation"/>
    <property type="evidence" value="ECO:0007669"/>
    <property type="project" value="InterPro"/>
</dbReference>
<dbReference type="GO" id="GO:0003735">
    <property type="term" value="F:structural constituent of ribosome"/>
    <property type="evidence" value="ECO:0007669"/>
    <property type="project" value="InterPro"/>
</dbReference>
<dbReference type="EMBL" id="NBNE01003599">
    <property type="protein sequence ID" value="OWZ07291.1"/>
    <property type="molecule type" value="Genomic_DNA"/>
</dbReference>
<protein>
    <recommendedName>
        <fullName evidence="6">Ribosomal protein S21</fullName>
    </recommendedName>
</protein>
<comment type="caution">
    <text evidence="4">The sequence shown here is derived from an EMBL/GenBank/DDBJ whole genome shotgun (WGS) entry which is preliminary data.</text>
</comment>
<evidence type="ECO:0000256" key="3">
    <source>
        <dbReference type="ARBA" id="ARBA00023274"/>
    </source>
</evidence>
<proteinExistence type="inferred from homology"/>
<evidence type="ECO:0000313" key="5">
    <source>
        <dbReference type="Proteomes" id="UP000198211"/>
    </source>
</evidence>
<keyword evidence="2" id="KW-0689">Ribosomal protein</keyword>
<evidence type="ECO:0008006" key="6">
    <source>
        <dbReference type="Google" id="ProtNLM"/>
    </source>
</evidence>
<sequence length="97" mass="11279">MMSALVRAARRPTATLAPQQRSLWVKVPSGQDADRVVSRMQTILAEDGTLKTLGLKRFHEKKWQKRKRKAEEQNIRRANRRVGSMIDFILRRKKSGH</sequence>
<reference evidence="5" key="1">
    <citation type="submission" date="2017-03" db="EMBL/GenBank/DDBJ databases">
        <title>Phytopthora megakarya and P. palmivora, two closely related causual agents of cacao black pod achieved similar genome size and gene model numbers by different mechanisms.</title>
        <authorList>
            <person name="Ali S."/>
            <person name="Shao J."/>
            <person name="Larry D.J."/>
            <person name="Kronmiller B."/>
            <person name="Shen D."/>
            <person name="Strem M.D."/>
            <person name="Melnick R.L."/>
            <person name="Guiltinan M.J."/>
            <person name="Tyler B.M."/>
            <person name="Meinhardt L.W."/>
            <person name="Bailey B.A."/>
        </authorList>
    </citation>
    <scope>NUCLEOTIDE SEQUENCE [LARGE SCALE GENOMIC DNA]</scope>
    <source>
        <strain evidence="5">zdho120</strain>
    </source>
</reference>
<keyword evidence="5" id="KW-1185">Reference proteome</keyword>
<dbReference type="GO" id="GO:1990904">
    <property type="term" value="C:ribonucleoprotein complex"/>
    <property type="evidence" value="ECO:0007669"/>
    <property type="project" value="UniProtKB-KW"/>
</dbReference>
<evidence type="ECO:0000256" key="2">
    <source>
        <dbReference type="ARBA" id="ARBA00022980"/>
    </source>
</evidence>
<dbReference type="OrthoDB" id="75360at2759"/>
<dbReference type="InterPro" id="IPR001911">
    <property type="entry name" value="Ribosomal_bS21"/>
</dbReference>
<dbReference type="AlphaFoldDB" id="A0A225VP18"/>
<dbReference type="Proteomes" id="UP000198211">
    <property type="component" value="Unassembled WGS sequence"/>
</dbReference>
<evidence type="ECO:0000256" key="1">
    <source>
        <dbReference type="ARBA" id="ARBA00006640"/>
    </source>
</evidence>
<gene>
    <name evidence="4" type="ORF">PHMEG_00020336</name>
</gene>
<comment type="similarity">
    <text evidence="1">Belongs to the bacterial ribosomal protein bS21 family.</text>
</comment>
<keyword evidence="3" id="KW-0687">Ribonucleoprotein</keyword>
<accession>A0A225VP18</accession>